<feature type="domain" description="Hcy-binding" evidence="4">
    <location>
        <begin position="4"/>
        <end position="131"/>
    </location>
</feature>
<evidence type="ECO:0000256" key="3">
    <source>
        <dbReference type="PROSITE-ProRule" id="PRU00333"/>
    </source>
</evidence>
<dbReference type="EMBL" id="BNJF01000001">
    <property type="protein sequence ID" value="GHO43143.1"/>
    <property type="molecule type" value="Genomic_DNA"/>
</dbReference>
<dbReference type="GO" id="GO:0008168">
    <property type="term" value="F:methyltransferase activity"/>
    <property type="evidence" value="ECO:0007669"/>
    <property type="project" value="UniProtKB-KW"/>
</dbReference>
<accession>A0A8J3HZ26</accession>
<proteinExistence type="predicted"/>
<dbReference type="Gene3D" id="3.20.20.330">
    <property type="entry name" value="Homocysteine-binding-like domain"/>
    <property type="match status" value="1"/>
</dbReference>
<dbReference type="InterPro" id="IPR003726">
    <property type="entry name" value="HCY_dom"/>
</dbReference>
<evidence type="ECO:0000313" key="6">
    <source>
        <dbReference type="Proteomes" id="UP000612362"/>
    </source>
</evidence>
<evidence type="ECO:0000313" key="5">
    <source>
        <dbReference type="EMBL" id="GHO43143.1"/>
    </source>
</evidence>
<evidence type="ECO:0000256" key="1">
    <source>
        <dbReference type="ARBA" id="ARBA00022603"/>
    </source>
</evidence>
<comment type="caution">
    <text evidence="5">The sequence shown here is derived from an EMBL/GenBank/DDBJ whole genome shotgun (WGS) entry which is preliminary data.</text>
</comment>
<dbReference type="SUPFAM" id="SSF82282">
    <property type="entry name" value="Homocysteine S-methyltransferase"/>
    <property type="match status" value="1"/>
</dbReference>
<name>A0A8J3HZ26_9CHLR</name>
<sequence length="131" mass="14743">MQRFSPFIERLRRGPILCDGGMGTQLYARGISYERCFEQLNLTSPELIKTIHLDYVAAGAEIIETNTFGANRFRLREHGLEQQVHAINRAGAKLVREVRELSEQPIFIAGNIGPLGSHMAPWGISPLQRRA</sequence>
<dbReference type="AlphaFoldDB" id="A0A8J3HZ26"/>
<evidence type="ECO:0000256" key="2">
    <source>
        <dbReference type="ARBA" id="ARBA00022679"/>
    </source>
</evidence>
<dbReference type="InterPro" id="IPR036589">
    <property type="entry name" value="HCY_dom_sf"/>
</dbReference>
<organism evidence="5 6">
    <name type="scientific">Ktedonospora formicarum</name>
    <dbReference type="NCBI Taxonomy" id="2778364"/>
    <lineage>
        <taxon>Bacteria</taxon>
        <taxon>Bacillati</taxon>
        <taxon>Chloroflexota</taxon>
        <taxon>Ktedonobacteria</taxon>
        <taxon>Ktedonobacterales</taxon>
        <taxon>Ktedonobacteraceae</taxon>
        <taxon>Ktedonospora</taxon>
    </lineage>
</organism>
<dbReference type="Proteomes" id="UP000612362">
    <property type="component" value="Unassembled WGS sequence"/>
</dbReference>
<keyword evidence="2" id="KW-0808">Transferase</keyword>
<gene>
    <name evidence="5" type="ORF">KSX_13060</name>
</gene>
<dbReference type="GO" id="GO:0032259">
    <property type="term" value="P:methylation"/>
    <property type="evidence" value="ECO:0007669"/>
    <property type="project" value="UniProtKB-KW"/>
</dbReference>
<comment type="caution">
    <text evidence="3">Lacks conserved residue(s) required for the propagation of feature annotation.</text>
</comment>
<dbReference type="Pfam" id="PF02574">
    <property type="entry name" value="S-methyl_trans"/>
    <property type="match status" value="1"/>
</dbReference>
<keyword evidence="1" id="KW-0489">Methyltransferase</keyword>
<dbReference type="PANTHER" id="PTHR11103">
    <property type="entry name" value="SLR1189 PROTEIN"/>
    <property type="match status" value="1"/>
</dbReference>
<dbReference type="PANTHER" id="PTHR11103:SF18">
    <property type="entry name" value="SLR1189 PROTEIN"/>
    <property type="match status" value="1"/>
</dbReference>
<dbReference type="PROSITE" id="PS50970">
    <property type="entry name" value="HCY"/>
    <property type="match status" value="1"/>
</dbReference>
<keyword evidence="6" id="KW-1185">Reference proteome</keyword>
<reference evidence="5" key="1">
    <citation type="submission" date="2020-10" db="EMBL/GenBank/DDBJ databases">
        <title>Taxonomic study of unclassified bacteria belonging to the class Ktedonobacteria.</title>
        <authorList>
            <person name="Yabe S."/>
            <person name="Wang C.M."/>
            <person name="Zheng Y."/>
            <person name="Sakai Y."/>
            <person name="Cavaletti L."/>
            <person name="Monciardini P."/>
            <person name="Donadio S."/>
        </authorList>
    </citation>
    <scope>NUCLEOTIDE SEQUENCE</scope>
    <source>
        <strain evidence="5">SOSP1-1</strain>
    </source>
</reference>
<protein>
    <recommendedName>
        <fullName evidence="4">Hcy-binding domain-containing protein</fullName>
    </recommendedName>
</protein>
<evidence type="ECO:0000259" key="4">
    <source>
        <dbReference type="PROSITE" id="PS50970"/>
    </source>
</evidence>